<dbReference type="InterPro" id="IPR015421">
    <property type="entry name" value="PyrdxlP-dep_Trfase_major"/>
</dbReference>
<dbReference type="InterPro" id="IPR036390">
    <property type="entry name" value="WH_DNA-bd_sf"/>
</dbReference>
<evidence type="ECO:0000313" key="8">
    <source>
        <dbReference type="EMBL" id="GGD62556.1"/>
    </source>
</evidence>
<dbReference type="Pfam" id="PF00155">
    <property type="entry name" value="Aminotran_1_2"/>
    <property type="match status" value="1"/>
</dbReference>
<sequence>MLADDLPTLVSSSAIAKAFSAAIASGELAVGTALPSIRSLSEEIGVSPGTVALAFRLLRERGVITSAHGKRSRVAERPPIPRPFRLPLPDDVRDLSTSSPDPALLPDVGSFLSPDLYAPRLYNTPALDDALVPIMSAQFAADGIDGQLTVVNGALDGMERILATHLRPGDAVIVEDPQWVSSLSLFRVLGLTVVPVPVDDEGMIPSALAEALGSRRSAALILTPRAQNPYGSALSPERAERLRAVIAKTPELIVIEDDHASLIAGAPASTLATGRQKWAVIRSMSKALGPDLRIAVMSSDAETADRVEGRLLLGPGWVSHLTQRLVAAVLSDEQAVAQIATAERVYTERRSAFAGALADRGIPSVGRSGMNVLIPVAEESTLAGFLLTRGWAVRTGEPFRLHTPPFIRVTTAALKPEDGVRLADDLRFALGGERYRPA</sequence>
<dbReference type="SUPFAM" id="SSF53383">
    <property type="entry name" value="PLP-dependent transferases"/>
    <property type="match status" value="1"/>
</dbReference>
<dbReference type="CDD" id="cd00609">
    <property type="entry name" value="AAT_like"/>
    <property type="match status" value="1"/>
</dbReference>
<dbReference type="CDD" id="cd07377">
    <property type="entry name" value="WHTH_GntR"/>
    <property type="match status" value="1"/>
</dbReference>
<dbReference type="Gene3D" id="1.10.10.10">
    <property type="entry name" value="Winged helix-like DNA-binding domain superfamily/Winged helix DNA-binding domain"/>
    <property type="match status" value="1"/>
</dbReference>
<keyword evidence="3" id="KW-0805">Transcription regulation</keyword>
<comment type="caution">
    <text evidence="8">The sequence shown here is derived from an EMBL/GenBank/DDBJ whole genome shotgun (WGS) entry which is preliminary data.</text>
</comment>
<dbReference type="PANTHER" id="PTHR46577:SF1">
    <property type="entry name" value="HTH-TYPE TRANSCRIPTIONAL REGULATORY PROTEIN GABR"/>
    <property type="match status" value="1"/>
</dbReference>
<keyword evidence="2" id="KW-0663">Pyridoxal phosphate</keyword>
<dbReference type="Gene3D" id="3.40.640.10">
    <property type="entry name" value="Type I PLP-dependent aspartate aminotransferase-like (Major domain)"/>
    <property type="match status" value="1"/>
</dbReference>
<keyword evidence="5" id="KW-0804">Transcription</keyword>
<dbReference type="PANTHER" id="PTHR46577">
    <property type="entry name" value="HTH-TYPE TRANSCRIPTIONAL REGULATORY PROTEIN GABR"/>
    <property type="match status" value="1"/>
</dbReference>
<dbReference type="InterPro" id="IPR036388">
    <property type="entry name" value="WH-like_DNA-bd_sf"/>
</dbReference>
<dbReference type="Pfam" id="PF00392">
    <property type="entry name" value="GntR"/>
    <property type="match status" value="1"/>
</dbReference>
<dbReference type="InterPro" id="IPR051446">
    <property type="entry name" value="HTH_trans_reg/aminotransferase"/>
</dbReference>
<organism evidence="8 9">
    <name type="scientific">Microbacterium murale</name>
    <dbReference type="NCBI Taxonomy" id="1081040"/>
    <lineage>
        <taxon>Bacteria</taxon>
        <taxon>Bacillati</taxon>
        <taxon>Actinomycetota</taxon>
        <taxon>Actinomycetes</taxon>
        <taxon>Micrococcales</taxon>
        <taxon>Microbacteriaceae</taxon>
        <taxon>Microbacterium</taxon>
    </lineage>
</organism>
<feature type="region of interest" description="Disordered" evidence="6">
    <location>
        <begin position="68"/>
        <end position="88"/>
    </location>
</feature>
<keyword evidence="9" id="KW-1185">Reference proteome</keyword>
<evidence type="ECO:0000256" key="3">
    <source>
        <dbReference type="ARBA" id="ARBA00023015"/>
    </source>
</evidence>
<dbReference type="RefSeq" id="WP_188434687.1">
    <property type="nucleotide sequence ID" value="NZ_BMCM01000001.1"/>
</dbReference>
<dbReference type="InterPro" id="IPR004839">
    <property type="entry name" value="Aminotransferase_I/II_large"/>
</dbReference>
<evidence type="ECO:0000256" key="6">
    <source>
        <dbReference type="SAM" id="MobiDB-lite"/>
    </source>
</evidence>
<evidence type="ECO:0000256" key="5">
    <source>
        <dbReference type="ARBA" id="ARBA00023163"/>
    </source>
</evidence>
<dbReference type="InterPro" id="IPR015424">
    <property type="entry name" value="PyrdxlP-dep_Trfase"/>
</dbReference>
<dbReference type="Proteomes" id="UP000629365">
    <property type="component" value="Unassembled WGS sequence"/>
</dbReference>
<proteinExistence type="inferred from homology"/>
<evidence type="ECO:0000256" key="4">
    <source>
        <dbReference type="ARBA" id="ARBA00023125"/>
    </source>
</evidence>
<evidence type="ECO:0000259" key="7">
    <source>
        <dbReference type="PROSITE" id="PS50949"/>
    </source>
</evidence>
<dbReference type="InterPro" id="IPR000524">
    <property type="entry name" value="Tscrpt_reg_HTH_GntR"/>
</dbReference>
<dbReference type="SUPFAM" id="SSF46785">
    <property type="entry name" value="Winged helix' DNA-binding domain"/>
    <property type="match status" value="1"/>
</dbReference>
<dbReference type="EMBL" id="BMCM01000001">
    <property type="protein sequence ID" value="GGD62556.1"/>
    <property type="molecule type" value="Genomic_DNA"/>
</dbReference>
<dbReference type="PROSITE" id="PS50949">
    <property type="entry name" value="HTH_GNTR"/>
    <property type="match status" value="1"/>
</dbReference>
<evidence type="ECO:0000313" key="9">
    <source>
        <dbReference type="Proteomes" id="UP000629365"/>
    </source>
</evidence>
<name>A0ABQ1R8Y0_9MICO</name>
<evidence type="ECO:0000256" key="2">
    <source>
        <dbReference type="ARBA" id="ARBA00022898"/>
    </source>
</evidence>
<dbReference type="SMART" id="SM00345">
    <property type="entry name" value="HTH_GNTR"/>
    <property type="match status" value="1"/>
</dbReference>
<gene>
    <name evidence="8" type="ORF">GCM10007269_02150</name>
</gene>
<accession>A0ABQ1R8Y0</accession>
<protein>
    <submittedName>
        <fullName evidence="8">GntR family transcriptional regulator</fullName>
    </submittedName>
</protein>
<keyword evidence="4" id="KW-0238">DNA-binding</keyword>
<reference evidence="9" key="1">
    <citation type="journal article" date="2019" name="Int. J. Syst. Evol. Microbiol.">
        <title>The Global Catalogue of Microorganisms (GCM) 10K type strain sequencing project: providing services to taxonomists for standard genome sequencing and annotation.</title>
        <authorList>
            <consortium name="The Broad Institute Genomics Platform"/>
            <consortium name="The Broad Institute Genome Sequencing Center for Infectious Disease"/>
            <person name="Wu L."/>
            <person name="Ma J."/>
        </authorList>
    </citation>
    <scope>NUCLEOTIDE SEQUENCE [LARGE SCALE GENOMIC DNA]</scope>
    <source>
        <strain evidence="9">CCM 7640</strain>
    </source>
</reference>
<evidence type="ECO:0000256" key="1">
    <source>
        <dbReference type="ARBA" id="ARBA00005384"/>
    </source>
</evidence>
<feature type="domain" description="HTH gntR-type" evidence="7">
    <location>
        <begin position="9"/>
        <end position="77"/>
    </location>
</feature>
<comment type="similarity">
    <text evidence="1">In the C-terminal section; belongs to the class-I pyridoxal-phosphate-dependent aminotransferase family.</text>
</comment>